<dbReference type="OrthoDB" id="3252676at2"/>
<protein>
    <submittedName>
        <fullName evidence="6">Transcriptional regulator ArgP</fullName>
    </submittedName>
</protein>
<dbReference type="GO" id="GO:0003677">
    <property type="term" value="F:DNA binding"/>
    <property type="evidence" value="ECO:0007669"/>
    <property type="project" value="UniProtKB-KW"/>
</dbReference>
<comment type="similarity">
    <text evidence="1">Belongs to the LysR transcriptional regulatory family.</text>
</comment>
<dbReference type="Gene3D" id="3.40.190.290">
    <property type="match status" value="1"/>
</dbReference>
<evidence type="ECO:0000259" key="5">
    <source>
        <dbReference type="PROSITE" id="PS50931"/>
    </source>
</evidence>
<comment type="caution">
    <text evidence="6">The sequence shown here is derived from an EMBL/GenBank/DDBJ whole genome shotgun (WGS) entry which is preliminary data.</text>
</comment>
<keyword evidence="2" id="KW-0805">Transcription regulation</keyword>
<dbReference type="InterPro" id="IPR036390">
    <property type="entry name" value="WH_DNA-bd_sf"/>
</dbReference>
<evidence type="ECO:0000256" key="2">
    <source>
        <dbReference type="ARBA" id="ARBA00023015"/>
    </source>
</evidence>
<gene>
    <name evidence="6" type="ORF">BBP83_07070</name>
</gene>
<dbReference type="Pfam" id="PF03466">
    <property type="entry name" value="LysR_substrate"/>
    <property type="match status" value="1"/>
</dbReference>
<dbReference type="NCBIfam" id="NF002964">
    <property type="entry name" value="PRK03635.1"/>
    <property type="match status" value="1"/>
</dbReference>
<dbReference type="NCBIfam" id="TIGR03298">
    <property type="entry name" value="argP"/>
    <property type="match status" value="1"/>
</dbReference>
<dbReference type="PANTHER" id="PTHR30579">
    <property type="entry name" value="TRANSCRIPTIONAL REGULATOR"/>
    <property type="match status" value="1"/>
</dbReference>
<dbReference type="SUPFAM" id="SSF46785">
    <property type="entry name" value="Winged helix' DNA-binding domain"/>
    <property type="match status" value="1"/>
</dbReference>
<feature type="domain" description="HTH lysR-type" evidence="5">
    <location>
        <begin position="2"/>
        <end position="58"/>
    </location>
</feature>
<organism evidence="6 7">
    <name type="scientific">Acinetobacter celticus</name>
    <dbReference type="NCBI Taxonomy" id="1891224"/>
    <lineage>
        <taxon>Bacteria</taxon>
        <taxon>Pseudomonadati</taxon>
        <taxon>Pseudomonadota</taxon>
        <taxon>Gammaproteobacteria</taxon>
        <taxon>Moraxellales</taxon>
        <taxon>Moraxellaceae</taxon>
        <taxon>Acinetobacter</taxon>
    </lineage>
</organism>
<dbReference type="Proteomes" id="UP000186553">
    <property type="component" value="Unassembled WGS sequence"/>
</dbReference>
<evidence type="ECO:0000313" key="6">
    <source>
        <dbReference type="EMBL" id="ODA13198.1"/>
    </source>
</evidence>
<accession>A0A1C3CX20</accession>
<evidence type="ECO:0000256" key="3">
    <source>
        <dbReference type="ARBA" id="ARBA00023125"/>
    </source>
</evidence>
<keyword evidence="4" id="KW-0804">Transcription</keyword>
<dbReference type="RefSeq" id="WP_068887302.1">
    <property type="nucleotide sequence ID" value="NZ_CBCRUU010000002.1"/>
</dbReference>
<dbReference type="InterPro" id="IPR005119">
    <property type="entry name" value="LysR_subst-bd"/>
</dbReference>
<reference evidence="6 7" key="1">
    <citation type="submission" date="2016-07" db="EMBL/GenBank/DDBJ databases">
        <title>Acinetobacter sp. ANC 4603.</title>
        <authorList>
            <person name="Radolfova-Krizova L."/>
            <person name="Nemec A."/>
        </authorList>
    </citation>
    <scope>NUCLEOTIDE SEQUENCE [LARGE SCALE GENOMIC DNA]</scope>
    <source>
        <strain evidence="6 7">ANC 4603</strain>
    </source>
</reference>
<dbReference type="InterPro" id="IPR036388">
    <property type="entry name" value="WH-like_DNA-bd_sf"/>
</dbReference>
<dbReference type="EMBL" id="MBDL01000009">
    <property type="protein sequence ID" value="ODA13198.1"/>
    <property type="molecule type" value="Genomic_DNA"/>
</dbReference>
<sequence>MLNHKQCDAFLAVAETGSFDLAASRLCITASAITLRVQSLEKNLGHMLIVRERPCRVTKAGQSLLHYLQHSRLLEHRLMQDLTGQSATTFYQVNIATNADSLATWLLPLLKPTLIEHKIVVHFQVDDQSKTHHLMQAGLVNACISTESNAMKGCVTQLLGQMTYRMVATPEFIEKWFHQGFNREAFRCAPAIIYNNKDHLHHDVMLQQFGLTCESYPHYYIPSSHAFAEAIFLGLGFGFVPDYQIAERIQMGELVEILPETRCNLHLYWHHWKQQSEILNTLSDVLFTQAGQVMNTFKY</sequence>
<proteinExistence type="inferred from homology"/>
<dbReference type="Pfam" id="PF00126">
    <property type="entry name" value="HTH_1"/>
    <property type="match status" value="1"/>
</dbReference>
<evidence type="ECO:0000313" key="7">
    <source>
        <dbReference type="Proteomes" id="UP000186553"/>
    </source>
</evidence>
<dbReference type="NCBIfam" id="NF009888">
    <property type="entry name" value="PRK13348.1"/>
    <property type="match status" value="1"/>
</dbReference>
<dbReference type="PANTHER" id="PTHR30579:SF2">
    <property type="entry name" value="HTH-TYPE TRANSCRIPTIONAL REGULATOR ARGP"/>
    <property type="match status" value="1"/>
</dbReference>
<evidence type="ECO:0000256" key="1">
    <source>
        <dbReference type="ARBA" id="ARBA00009437"/>
    </source>
</evidence>
<dbReference type="AlphaFoldDB" id="A0A1C3CX20"/>
<dbReference type="Gene3D" id="1.10.10.10">
    <property type="entry name" value="Winged helix-like DNA-binding domain superfamily/Winged helix DNA-binding domain"/>
    <property type="match status" value="1"/>
</dbReference>
<dbReference type="SUPFAM" id="SSF53850">
    <property type="entry name" value="Periplasmic binding protein-like II"/>
    <property type="match status" value="1"/>
</dbReference>
<dbReference type="InterPro" id="IPR017685">
    <property type="entry name" value="ArgP"/>
</dbReference>
<evidence type="ECO:0000256" key="4">
    <source>
        <dbReference type="ARBA" id="ARBA00023163"/>
    </source>
</evidence>
<keyword evidence="7" id="KW-1185">Reference proteome</keyword>
<dbReference type="InterPro" id="IPR000847">
    <property type="entry name" value="LysR_HTH_N"/>
</dbReference>
<dbReference type="GO" id="GO:0003700">
    <property type="term" value="F:DNA-binding transcription factor activity"/>
    <property type="evidence" value="ECO:0007669"/>
    <property type="project" value="InterPro"/>
</dbReference>
<keyword evidence="3" id="KW-0238">DNA-binding</keyword>
<dbReference type="InterPro" id="IPR050176">
    <property type="entry name" value="LTTR"/>
</dbReference>
<dbReference type="PROSITE" id="PS50931">
    <property type="entry name" value="HTH_LYSR"/>
    <property type="match status" value="1"/>
</dbReference>
<name>A0A1C3CX20_9GAMM</name>